<feature type="non-terminal residue" evidence="1">
    <location>
        <position position="116"/>
    </location>
</feature>
<reference evidence="3" key="2">
    <citation type="submission" date="2020-04" db="EMBL/GenBank/DDBJ databases">
        <authorList>
            <consortium name="NCBI Genome Project"/>
        </authorList>
    </citation>
    <scope>NUCLEOTIDE SEQUENCE</scope>
    <source>
        <strain evidence="3">CBS 304.34</strain>
    </source>
</reference>
<dbReference type="OrthoDB" id="3699836at2759"/>
<feature type="non-terminal residue" evidence="1">
    <location>
        <position position="1"/>
    </location>
</feature>
<protein>
    <submittedName>
        <fullName evidence="1 3">Uncharacterized protein</fullName>
    </submittedName>
</protein>
<evidence type="ECO:0000313" key="2">
    <source>
        <dbReference type="Proteomes" id="UP000504636"/>
    </source>
</evidence>
<keyword evidence="2" id="KW-1185">Reference proteome</keyword>
<reference evidence="1 3" key="1">
    <citation type="journal article" date="2020" name="Stud. Mycol.">
        <title>101 Dothideomycetes genomes: a test case for predicting lifestyles and emergence of pathogens.</title>
        <authorList>
            <person name="Haridas S."/>
            <person name="Albert R."/>
            <person name="Binder M."/>
            <person name="Bloem J."/>
            <person name="Labutti K."/>
            <person name="Salamov A."/>
            <person name="Andreopoulos B."/>
            <person name="Baker S."/>
            <person name="Barry K."/>
            <person name="Bills G."/>
            <person name="Bluhm B."/>
            <person name="Cannon C."/>
            <person name="Castanera R."/>
            <person name="Culley D."/>
            <person name="Daum C."/>
            <person name="Ezra D."/>
            <person name="Gonzalez J."/>
            <person name="Henrissat B."/>
            <person name="Kuo A."/>
            <person name="Liang C."/>
            <person name="Lipzen A."/>
            <person name="Lutzoni F."/>
            <person name="Magnuson J."/>
            <person name="Mondo S."/>
            <person name="Nolan M."/>
            <person name="Ohm R."/>
            <person name="Pangilinan J."/>
            <person name="Park H.-J."/>
            <person name="Ramirez L."/>
            <person name="Alfaro M."/>
            <person name="Sun H."/>
            <person name="Tritt A."/>
            <person name="Yoshinaga Y."/>
            <person name="Zwiers L.-H."/>
            <person name="Turgeon B."/>
            <person name="Goodwin S."/>
            <person name="Spatafora J."/>
            <person name="Crous P."/>
            <person name="Grigoriev I."/>
        </authorList>
    </citation>
    <scope>NUCLEOTIDE SEQUENCE</scope>
    <source>
        <strain evidence="1 3">CBS 304.34</strain>
    </source>
</reference>
<organism evidence="1">
    <name type="scientific">Mytilinidion resinicola</name>
    <dbReference type="NCBI Taxonomy" id="574789"/>
    <lineage>
        <taxon>Eukaryota</taxon>
        <taxon>Fungi</taxon>
        <taxon>Dikarya</taxon>
        <taxon>Ascomycota</taxon>
        <taxon>Pezizomycotina</taxon>
        <taxon>Dothideomycetes</taxon>
        <taxon>Pleosporomycetidae</taxon>
        <taxon>Mytilinidiales</taxon>
        <taxon>Mytilinidiaceae</taxon>
        <taxon>Mytilinidion</taxon>
    </lineage>
</organism>
<sequence length="116" mass="13774">HWKQLEHLHDHLEPFYEATLMVEGRQTTLADHFQALDWLLDTLDSSKLRFLELSQSTRRRLNSDAWKYLSNCALTAWSKAHKYYLKADTKSHAYYAAIILNPTLKLAWFEQAWRGH</sequence>
<dbReference type="EMBL" id="MU003713">
    <property type="protein sequence ID" value="KAF2804399.1"/>
    <property type="molecule type" value="Genomic_DNA"/>
</dbReference>
<evidence type="ECO:0000313" key="3">
    <source>
        <dbReference type="RefSeq" id="XP_033571363.1"/>
    </source>
</evidence>
<accession>A0A6A6Y729</accession>
<dbReference type="Proteomes" id="UP000504636">
    <property type="component" value="Unplaced"/>
</dbReference>
<name>A0A6A6Y729_9PEZI</name>
<evidence type="ECO:0000313" key="1">
    <source>
        <dbReference type="EMBL" id="KAF2804399.1"/>
    </source>
</evidence>
<dbReference type="AlphaFoldDB" id="A0A6A6Y729"/>
<dbReference type="RefSeq" id="XP_033571363.1">
    <property type="nucleotide sequence ID" value="XM_033714579.1"/>
</dbReference>
<reference evidence="3" key="3">
    <citation type="submission" date="2025-04" db="UniProtKB">
        <authorList>
            <consortium name="RefSeq"/>
        </authorList>
    </citation>
    <scope>IDENTIFICATION</scope>
    <source>
        <strain evidence="3">CBS 304.34</strain>
    </source>
</reference>
<proteinExistence type="predicted"/>
<dbReference type="GeneID" id="54455472"/>
<gene>
    <name evidence="1 3" type="ORF">BDZ99DRAFT_354241</name>
</gene>